<dbReference type="GO" id="GO:1990904">
    <property type="term" value="C:ribonucleoprotein complex"/>
    <property type="evidence" value="ECO:0007669"/>
    <property type="project" value="UniProtKB-KW"/>
</dbReference>
<dbReference type="GO" id="GO:0005840">
    <property type="term" value="C:ribosome"/>
    <property type="evidence" value="ECO:0007669"/>
    <property type="project" value="UniProtKB-KW"/>
</dbReference>
<dbReference type="PRINTS" id="PR00976">
    <property type="entry name" value="RIBOSOMALS21"/>
</dbReference>
<comment type="similarity">
    <text evidence="1 5 6">Belongs to the bacterial ribosomal protein bS21 family.</text>
</comment>
<keyword evidence="2 5" id="KW-0689">Ribosomal protein</keyword>
<accession>A0A1E2RZK0</accession>
<dbReference type="InterPro" id="IPR018278">
    <property type="entry name" value="Ribosomal_bS21_CS"/>
</dbReference>
<dbReference type="PANTHER" id="PTHR21109:SF0">
    <property type="entry name" value="SMALL RIBOSOMAL SUBUNIT PROTEIN BS21M"/>
    <property type="match status" value="1"/>
</dbReference>
<dbReference type="GO" id="GO:0003735">
    <property type="term" value="F:structural constituent of ribosome"/>
    <property type="evidence" value="ECO:0007669"/>
    <property type="project" value="InterPro"/>
</dbReference>
<dbReference type="RefSeq" id="WP_069094873.1">
    <property type="nucleotide sequence ID" value="NZ_MASI01000003.1"/>
</dbReference>
<dbReference type="AlphaFoldDB" id="A0A1E2RZK0"/>
<evidence type="ECO:0000313" key="9">
    <source>
        <dbReference type="Proteomes" id="UP000095087"/>
    </source>
</evidence>
<evidence type="ECO:0000256" key="7">
    <source>
        <dbReference type="SAM" id="MobiDB-lite"/>
    </source>
</evidence>
<dbReference type="OrthoDB" id="9811907at2"/>
<evidence type="ECO:0000313" key="8">
    <source>
        <dbReference type="EMBL" id="ODA67528.1"/>
    </source>
</evidence>
<reference evidence="8 9" key="1">
    <citation type="submission" date="2016-07" db="EMBL/GenBank/DDBJ databases">
        <title>Draft genome sequence of Methyloligella halotolerans C2T (VKM B-2706T=CCUG 61687T=DSM 25045T), a halotolerant polyhydroxybutyrate accumulating methylotroph.</title>
        <authorList>
            <person name="Vasilenko O.V."/>
            <person name="Doronina N.V."/>
            <person name="Poroshina M.N."/>
            <person name="Tarlachkov S.V."/>
            <person name="Trotsenko Y.A."/>
        </authorList>
    </citation>
    <scope>NUCLEOTIDE SEQUENCE [LARGE SCALE GENOMIC DNA]</scope>
    <source>
        <strain evidence="8 9">VKM B-2706</strain>
    </source>
</reference>
<evidence type="ECO:0000256" key="2">
    <source>
        <dbReference type="ARBA" id="ARBA00022980"/>
    </source>
</evidence>
<protein>
    <recommendedName>
        <fullName evidence="4 5">Small ribosomal subunit protein bS21</fullName>
    </recommendedName>
</protein>
<name>A0A1E2RZK0_9HYPH</name>
<evidence type="ECO:0000256" key="5">
    <source>
        <dbReference type="HAMAP-Rule" id="MF_00358"/>
    </source>
</evidence>
<dbReference type="Pfam" id="PF01165">
    <property type="entry name" value="Ribosomal_S21"/>
    <property type="match status" value="1"/>
</dbReference>
<feature type="region of interest" description="Disordered" evidence="7">
    <location>
        <begin position="58"/>
        <end position="78"/>
    </location>
</feature>
<keyword evidence="9" id="KW-1185">Reference proteome</keyword>
<sequence>MQVVVRDNNVDQALRALKKKMQREGVFREMKLRNYYEKPSEKRAREKAEAIRRARKLARKRAQREGLVAGRGRTRGRR</sequence>
<evidence type="ECO:0000256" key="1">
    <source>
        <dbReference type="ARBA" id="ARBA00006640"/>
    </source>
</evidence>
<dbReference type="InterPro" id="IPR038380">
    <property type="entry name" value="Ribosomal_bS21_sf"/>
</dbReference>
<dbReference type="Gene3D" id="1.20.5.1150">
    <property type="entry name" value="Ribosomal protein S8"/>
    <property type="match status" value="1"/>
</dbReference>
<dbReference type="PANTHER" id="PTHR21109">
    <property type="entry name" value="MITOCHONDRIAL 28S RIBOSOMAL PROTEIN S21"/>
    <property type="match status" value="1"/>
</dbReference>
<organism evidence="8 9">
    <name type="scientific">Methyloligella halotolerans</name>
    <dbReference type="NCBI Taxonomy" id="1177755"/>
    <lineage>
        <taxon>Bacteria</taxon>
        <taxon>Pseudomonadati</taxon>
        <taxon>Pseudomonadota</taxon>
        <taxon>Alphaproteobacteria</taxon>
        <taxon>Hyphomicrobiales</taxon>
        <taxon>Hyphomicrobiaceae</taxon>
        <taxon>Methyloligella</taxon>
    </lineage>
</organism>
<dbReference type="PROSITE" id="PS01181">
    <property type="entry name" value="RIBOSOMAL_S21"/>
    <property type="match status" value="1"/>
</dbReference>
<evidence type="ECO:0000256" key="3">
    <source>
        <dbReference type="ARBA" id="ARBA00023274"/>
    </source>
</evidence>
<dbReference type="HAMAP" id="MF_00358">
    <property type="entry name" value="Ribosomal_bS21"/>
    <property type="match status" value="1"/>
</dbReference>
<dbReference type="EMBL" id="MASI01000003">
    <property type="protein sequence ID" value="ODA67528.1"/>
    <property type="molecule type" value="Genomic_DNA"/>
</dbReference>
<proteinExistence type="inferred from homology"/>
<evidence type="ECO:0000256" key="6">
    <source>
        <dbReference type="RuleBase" id="RU000667"/>
    </source>
</evidence>
<evidence type="ECO:0000256" key="4">
    <source>
        <dbReference type="ARBA" id="ARBA00035135"/>
    </source>
</evidence>
<gene>
    <name evidence="5" type="primary">rpsU</name>
    <name evidence="8" type="ORF">A7A08_01562</name>
</gene>
<keyword evidence="3 5" id="KW-0687">Ribonucleoprotein</keyword>
<dbReference type="PATRIC" id="fig|1177755.3.peg.1568"/>
<dbReference type="InterPro" id="IPR001911">
    <property type="entry name" value="Ribosomal_bS21"/>
</dbReference>
<comment type="caution">
    <text evidence="8">The sequence shown here is derived from an EMBL/GenBank/DDBJ whole genome shotgun (WGS) entry which is preliminary data.</text>
</comment>
<dbReference type="NCBIfam" id="TIGR00030">
    <property type="entry name" value="S21p"/>
    <property type="match status" value="1"/>
</dbReference>
<dbReference type="GO" id="GO:0006412">
    <property type="term" value="P:translation"/>
    <property type="evidence" value="ECO:0007669"/>
    <property type="project" value="UniProtKB-UniRule"/>
</dbReference>
<dbReference type="STRING" id="1177755.A7A08_01562"/>
<dbReference type="Proteomes" id="UP000095087">
    <property type="component" value="Unassembled WGS sequence"/>
</dbReference>